<dbReference type="EMBL" id="JBGMDY010000008">
    <property type="protein sequence ID" value="KAL2325499.1"/>
    <property type="molecule type" value="Genomic_DNA"/>
</dbReference>
<evidence type="ECO:0000313" key="1">
    <source>
        <dbReference type="EMBL" id="KAL2325499.1"/>
    </source>
</evidence>
<accession>A0ABD1LPQ5</accession>
<keyword evidence="2" id="KW-1185">Reference proteome</keyword>
<protein>
    <submittedName>
        <fullName evidence="1">Uncharacterized protein</fullName>
    </submittedName>
</protein>
<comment type="caution">
    <text evidence="1">The sequence shown here is derived from an EMBL/GenBank/DDBJ whole genome shotgun (WGS) entry which is preliminary data.</text>
</comment>
<reference evidence="1 2" key="1">
    <citation type="submission" date="2024-08" db="EMBL/GenBank/DDBJ databases">
        <title>Insights into the chromosomal genome structure of Flemingia macrophylla.</title>
        <authorList>
            <person name="Ding Y."/>
            <person name="Zhao Y."/>
            <person name="Bi W."/>
            <person name="Wu M."/>
            <person name="Zhao G."/>
            <person name="Gong Y."/>
            <person name="Li W."/>
            <person name="Zhang P."/>
        </authorList>
    </citation>
    <scope>NUCLEOTIDE SEQUENCE [LARGE SCALE GENOMIC DNA]</scope>
    <source>
        <strain evidence="1">DYQJB</strain>
        <tissue evidence="1">Leaf</tissue>
    </source>
</reference>
<dbReference type="AlphaFoldDB" id="A0ABD1LPQ5"/>
<sequence>MPCLTQIYAKGVFGFLFKSMKQTPSHLSETLRSSAQLTRSDSNRIEFTSSIDLTIAIYTSRAYAEQESFFGLICNKYEKNL</sequence>
<name>A0ABD1LPQ5_9FABA</name>
<dbReference type="Proteomes" id="UP001603857">
    <property type="component" value="Unassembled WGS sequence"/>
</dbReference>
<proteinExistence type="predicted"/>
<gene>
    <name evidence="1" type="ORF">Fmac_024557</name>
</gene>
<evidence type="ECO:0000313" key="2">
    <source>
        <dbReference type="Proteomes" id="UP001603857"/>
    </source>
</evidence>
<organism evidence="1 2">
    <name type="scientific">Flemingia macrophylla</name>
    <dbReference type="NCBI Taxonomy" id="520843"/>
    <lineage>
        <taxon>Eukaryota</taxon>
        <taxon>Viridiplantae</taxon>
        <taxon>Streptophyta</taxon>
        <taxon>Embryophyta</taxon>
        <taxon>Tracheophyta</taxon>
        <taxon>Spermatophyta</taxon>
        <taxon>Magnoliopsida</taxon>
        <taxon>eudicotyledons</taxon>
        <taxon>Gunneridae</taxon>
        <taxon>Pentapetalae</taxon>
        <taxon>rosids</taxon>
        <taxon>fabids</taxon>
        <taxon>Fabales</taxon>
        <taxon>Fabaceae</taxon>
        <taxon>Papilionoideae</taxon>
        <taxon>50 kb inversion clade</taxon>
        <taxon>NPAAA clade</taxon>
        <taxon>indigoferoid/millettioid clade</taxon>
        <taxon>Phaseoleae</taxon>
        <taxon>Flemingia</taxon>
    </lineage>
</organism>